<keyword evidence="4 8" id="KW-0812">Transmembrane</keyword>
<dbReference type="Pfam" id="PF12051">
    <property type="entry name" value="DUF3533"/>
    <property type="match status" value="1"/>
</dbReference>
<feature type="transmembrane region" description="Helical" evidence="8">
    <location>
        <begin position="265"/>
        <end position="284"/>
    </location>
</feature>
<name>A0A366DIU9_9NOCA</name>
<feature type="transmembrane region" description="Helical" evidence="8">
    <location>
        <begin position="296"/>
        <end position="318"/>
    </location>
</feature>
<comment type="similarity">
    <text evidence="2">Belongs to the ABC-2 integral membrane protein family.</text>
</comment>
<evidence type="ECO:0000256" key="4">
    <source>
        <dbReference type="ARBA" id="ARBA00022692"/>
    </source>
</evidence>
<reference evidence="10 11" key="1">
    <citation type="submission" date="2018-06" db="EMBL/GenBank/DDBJ databases">
        <title>Genomic Encyclopedia of Type Strains, Phase IV (KMG-IV): sequencing the most valuable type-strain genomes for metagenomic binning, comparative biology and taxonomic classification.</title>
        <authorList>
            <person name="Goeker M."/>
        </authorList>
    </citation>
    <scope>NUCLEOTIDE SEQUENCE [LARGE SCALE GENOMIC DNA]</scope>
    <source>
        <strain evidence="10 11">DSM 44599</strain>
    </source>
</reference>
<sequence>MKSRIFTAPLAVLLVFAGLLATMYLGYAGNTEKNLHDFPIALVNQDVGDVGPDGASRNVGAQVADALVAGIPSDKVDLRVLGLGPARAQLGSGEVYGAIVIPSDFTKRLSILGASAVVPGDVERPIITLYTNPRVGPFTTGITQRIADRALDQVNTTVGATLGEQVRAALPDRAAADMPGAARLVLADPVEVVTSPYRPMPDAAGEGLVAFFYALILLLAGFTGAMLIHTLTDSALGFTPTEYGPWFVHPPATGMSRFRTLLVKWAVAAVGAPILSGVFVGVATALDIPLGNGPLLWLYGTLAIFAVGCTALSVLAAFGTAGLMVNLIVFVVLGLPSSAGTIPLEATPEWIAKMAAFEPMHQIYLAVRTILFFDADWSAGLGQGLGMTLAGLLIGVALGVTATVGYDRWGWHRGAEAPRPPKSDTPEDSDTPDNAPNRRNRDELVAAT</sequence>
<accession>A0A366DIU9</accession>
<evidence type="ECO:0000256" key="1">
    <source>
        <dbReference type="ARBA" id="ARBA00004651"/>
    </source>
</evidence>
<keyword evidence="3" id="KW-1003">Cell membrane</keyword>
<keyword evidence="5 8" id="KW-1133">Transmembrane helix</keyword>
<dbReference type="AlphaFoldDB" id="A0A366DIU9"/>
<dbReference type="Gene3D" id="3.40.1710.10">
    <property type="entry name" value="abc type-2 transporter like domain"/>
    <property type="match status" value="1"/>
</dbReference>
<comment type="subcellular location">
    <subcellularLocation>
        <location evidence="1">Cell membrane</location>
        <topology evidence="1">Multi-pass membrane protein</topology>
    </subcellularLocation>
</comment>
<organism evidence="10 11">
    <name type="scientific">Nocardia puris</name>
    <dbReference type="NCBI Taxonomy" id="208602"/>
    <lineage>
        <taxon>Bacteria</taxon>
        <taxon>Bacillati</taxon>
        <taxon>Actinomycetota</taxon>
        <taxon>Actinomycetes</taxon>
        <taxon>Mycobacteriales</taxon>
        <taxon>Nocardiaceae</taxon>
        <taxon>Nocardia</taxon>
    </lineage>
</organism>
<dbReference type="RefSeq" id="WP_067507080.1">
    <property type="nucleotide sequence ID" value="NZ_QNRE01000007.1"/>
</dbReference>
<dbReference type="PANTHER" id="PTHR43077">
    <property type="entry name" value="TRANSPORT PERMEASE YVFS-RELATED"/>
    <property type="match status" value="1"/>
</dbReference>
<dbReference type="GO" id="GO:0005886">
    <property type="term" value="C:plasma membrane"/>
    <property type="evidence" value="ECO:0007669"/>
    <property type="project" value="UniProtKB-SubCell"/>
</dbReference>
<evidence type="ECO:0000313" key="10">
    <source>
        <dbReference type="EMBL" id="RBO89429.1"/>
    </source>
</evidence>
<evidence type="ECO:0000256" key="6">
    <source>
        <dbReference type="ARBA" id="ARBA00023136"/>
    </source>
</evidence>
<evidence type="ECO:0000256" key="8">
    <source>
        <dbReference type="SAM" id="Phobius"/>
    </source>
</evidence>
<evidence type="ECO:0000259" key="9">
    <source>
        <dbReference type="Pfam" id="PF12051"/>
    </source>
</evidence>
<dbReference type="InterPro" id="IPR022703">
    <property type="entry name" value="DUF3533"/>
</dbReference>
<dbReference type="EMBL" id="QNRE01000007">
    <property type="protein sequence ID" value="RBO89429.1"/>
    <property type="molecule type" value="Genomic_DNA"/>
</dbReference>
<evidence type="ECO:0000256" key="7">
    <source>
        <dbReference type="SAM" id="MobiDB-lite"/>
    </source>
</evidence>
<evidence type="ECO:0000313" key="11">
    <source>
        <dbReference type="Proteomes" id="UP000252586"/>
    </source>
</evidence>
<feature type="transmembrane region" description="Helical" evidence="8">
    <location>
        <begin position="385"/>
        <end position="406"/>
    </location>
</feature>
<evidence type="ECO:0000256" key="2">
    <source>
        <dbReference type="ARBA" id="ARBA00007783"/>
    </source>
</evidence>
<evidence type="ECO:0000256" key="3">
    <source>
        <dbReference type="ARBA" id="ARBA00022475"/>
    </source>
</evidence>
<evidence type="ECO:0000256" key="5">
    <source>
        <dbReference type="ARBA" id="ARBA00022989"/>
    </source>
</evidence>
<proteinExistence type="inferred from homology"/>
<protein>
    <submittedName>
        <fullName evidence="10">YhgE/Pip-like protein</fullName>
    </submittedName>
</protein>
<keyword evidence="6 8" id="KW-0472">Membrane</keyword>
<feature type="transmembrane region" description="Helical" evidence="8">
    <location>
        <begin position="325"/>
        <end position="344"/>
    </location>
</feature>
<feature type="compositionally biased region" description="Basic and acidic residues" evidence="7">
    <location>
        <begin position="439"/>
        <end position="448"/>
    </location>
</feature>
<dbReference type="PANTHER" id="PTHR43077:SF8">
    <property type="entry name" value="DOXORUBICIN RESISTANCE ABC TRANSPORTER PERMEASE PROTEIN DRRB"/>
    <property type="match status" value="1"/>
</dbReference>
<feature type="transmembrane region" description="Helical" evidence="8">
    <location>
        <begin position="208"/>
        <end position="228"/>
    </location>
</feature>
<dbReference type="STRING" id="1210090.GCA_001613185_02050"/>
<feature type="compositionally biased region" description="Basic and acidic residues" evidence="7">
    <location>
        <begin position="413"/>
        <end position="425"/>
    </location>
</feature>
<dbReference type="Proteomes" id="UP000252586">
    <property type="component" value="Unassembled WGS sequence"/>
</dbReference>
<dbReference type="OrthoDB" id="4571363at2"/>
<feature type="region of interest" description="Disordered" evidence="7">
    <location>
        <begin position="413"/>
        <end position="448"/>
    </location>
</feature>
<comment type="caution">
    <text evidence="10">The sequence shown here is derived from an EMBL/GenBank/DDBJ whole genome shotgun (WGS) entry which is preliminary data.</text>
</comment>
<gene>
    <name evidence="10" type="ORF">DFR74_107107</name>
</gene>
<feature type="domain" description="DUF3533" evidence="9">
    <location>
        <begin position="13"/>
        <end position="390"/>
    </location>
</feature>
<dbReference type="InterPro" id="IPR051328">
    <property type="entry name" value="T7SS_ABC-Transporter"/>
</dbReference>
<keyword evidence="11" id="KW-1185">Reference proteome</keyword>